<name>A0AAF0B995_9CAUD</name>
<evidence type="ECO:0000313" key="1">
    <source>
        <dbReference type="EMBL" id="WCD56177.1"/>
    </source>
</evidence>
<keyword evidence="2" id="KW-1185">Reference proteome</keyword>
<gene>
    <name evidence="1" type="primary">KSC_gp040</name>
</gene>
<evidence type="ECO:0000313" key="2">
    <source>
        <dbReference type="Proteomes" id="UP001221122"/>
    </source>
</evidence>
<protein>
    <submittedName>
        <fullName evidence="1">Uncharacterized protein</fullName>
    </submittedName>
</protein>
<reference evidence="2" key="1">
    <citation type="journal article" date="2024" name="Viruses">
        <title>New Genera and Species of Caulobacter and Brevundimonas Bacteriophages Provide Insights into Phage Genome Evolution.</title>
        <authorList>
            <person name="Ely B."/>
            <person name="Hils M."/>
            <person name="Clarke A."/>
            <person name="Albert M."/>
            <person name="Holness N."/>
            <person name="Lenski J."/>
            <person name="Mohammadi T."/>
        </authorList>
    </citation>
    <scope>NUCLEOTIDE SEQUENCE [LARGE SCALE GENOMIC DNA]</scope>
</reference>
<dbReference type="Proteomes" id="UP001221122">
    <property type="component" value="Segment"/>
</dbReference>
<dbReference type="EMBL" id="OQ135104">
    <property type="protein sequence ID" value="WCD56177.1"/>
    <property type="molecule type" value="Genomic_DNA"/>
</dbReference>
<accession>A0AAF0B995</accession>
<proteinExistence type="predicted"/>
<sequence>MDYTIRRVDGRGVYQGETSTVGAADGCPPGWVRAPIPENYVGHYAILTDGYWTYVTDLPPEPPSPVPERLSMLQATLALIHFGAYEAVDAAIKGSSDPVLKAYWEKSTEGFERYHPAILLVQAWMGWDDQTIDDMFRFGATCK</sequence>
<organism evidence="1 2">
    <name type="scientific">Caulobacter phage KSC</name>
    <dbReference type="NCBI Taxonomy" id="3020398"/>
    <lineage>
        <taxon>Viruses</taxon>
        <taxon>Duplodnaviria</taxon>
        <taxon>Heunggongvirae</taxon>
        <taxon>Uroviricota</taxon>
        <taxon>Caudoviricetes</taxon>
        <taxon>Autographivirales</taxon>
        <taxon>Autonotataviridae</taxon>
        <taxon>Percyvirus</taxon>
        <taxon>Percyvirus KSC</taxon>
    </lineage>
</organism>